<gene>
    <name evidence="1" type="ORF">DW831_08480</name>
</gene>
<dbReference type="EMBL" id="QSIF01000010">
    <property type="protein sequence ID" value="RHC74291.1"/>
    <property type="molecule type" value="Genomic_DNA"/>
</dbReference>
<dbReference type="RefSeq" id="WP_117990992.1">
    <property type="nucleotide sequence ID" value="NZ_JBCHES010000015.1"/>
</dbReference>
<proteinExistence type="predicted"/>
<reference evidence="1 2" key="1">
    <citation type="submission" date="2018-08" db="EMBL/GenBank/DDBJ databases">
        <title>A genome reference for cultivated species of the human gut microbiota.</title>
        <authorList>
            <person name="Zou Y."/>
            <person name="Xue W."/>
            <person name="Luo G."/>
        </authorList>
    </citation>
    <scope>NUCLEOTIDE SEQUENCE [LARGE SCALE GENOMIC DNA]</scope>
    <source>
        <strain evidence="1 2">AM34-25</strain>
    </source>
</reference>
<organism evidence="1 2">
    <name type="scientific">Bacteroides uniformis</name>
    <dbReference type="NCBI Taxonomy" id="820"/>
    <lineage>
        <taxon>Bacteria</taxon>
        <taxon>Pseudomonadati</taxon>
        <taxon>Bacteroidota</taxon>
        <taxon>Bacteroidia</taxon>
        <taxon>Bacteroidales</taxon>
        <taxon>Bacteroidaceae</taxon>
        <taxon>Bacteroides</taxon>
    </lineage>
</organism>
<evidence type="ECO:0000313" key="1">
    <source>
        <dbReference type="EMBL" id="RHC74291.1"/>
    </source>
</evidence>
<comment type="caution">
    <text evidence="1">The sequence shown here is derived from an EMBL/GenBank/DDBJ whole genome shotgun (WGS) entry which is preliminary data.</text>
</comment>
<protein>
    <submittedName>
        <fullName evidence="1">Uncharacterized protein</fullName>
    </submittedName>
</protein>
<sequence>MAKITISHYLNKKLKPTVGVGNYEGELAYPVYIRISYERTNQRIKSKWIHFDVTEREFETDKRIQAVKLYETEIIDDIFRCQENSSFDDIAEKLGFYLEHLIRLYMKIMIQKKEIIEYILSFISSKTGLNRHILNPYVMYDRIISYSHSDWYELIDKNVFPDSIKNDIIYLALLNEFESVFYKDDTEDYEVGAILNYHEWKNKGAQRRFLQFANDKSILNSVILNELTDKFNACIKRDIIDYNWSFLADTSKRNSSKK</sequence>
<dbReference type="Proteomes" id="UP000284514">
    <property type="component" value="Unassembled WGS sequence"/>
</dbReference>
<accession>A0A414BHW0</accession>
<evidence type="ECO:0000313" key="2">
    <source>
        <dbReference type="Proteomes" id="UP000284514"/>
    </source>
</evidence>
<dbReference type="AlphaFoldDB" id="A0A414BHW0"/>
<name>A0A414BHW0_BACUN</name>